<dbReference type="PANTHER" id="PTHR42885">
    <property type="entry name" value="HISTIDINOL-PHOSPHATE AMINOTRANSFERASE-RELATED"/>
    <property type="match status" value="1"/>
</dbReference>
<keyword evidence="3" id="KW-0808">Transferase</keyword>
<dbReference type="PANTHER" id="PTHR42885:SF2">
    <property type="entry name" value="HISTIDINOL-PHOSPHATE AMINOTRANSFERASE"/>
    <property type="match status" value="1"/>
</dbReference>
<evidence type="ECO:0000313" key="6">
    <source>
        <dbReference type="EMBL" id="ETW51285.1"/>
    </source>
</evidence>
<keyword evidence="2" id="KW-0032">Aminotransferase</keyword>
<dbReference type="GO" id="GO:0008483">
    <property type="term" value="F:transaminase activity"/>
    <property type="evidence" value="ECO:0007669"/>
    <property type="project" value="UniProtKB-KW"/>
</dbReference>
<evidence type="ECO:0000313" key="7">
    <source>
        <dbReference type="Proteomes" id="UP000030699"/>
    </source>
</evidence>
<proteinExistence type="predicted"/>
<evidence type="ECO:0000256" key="1">
    <source>
        <dbReference type="ARBA" id="ARBA00001933"/>
    </source>
</evidence>
<sequence length="1301" mass="151667">MSEDNSPNNIHTNLQKSNMKLLNDNNIEVGRILESSNCFKYSHNVNMCNVLINNSSYRNNSDNKKDGSEKRYVYDEYNESVKEYSPNDDTNYDATYKGYVNGHVNVNMNNLMNGDNKCDWYDTNDCDDNKNIYCDKANNIYYYGNNYKSKEEKRKKANYGSVNSICCDSTYCMDTSDDNLSSNECSSYIDNNNNNNNNNNINNNSNNNNSCSGDMKNFLEYFERSWLSEDEFVLDPTRITLFTGYSGIDGDTFKVKWLMDKYGIQINKTSINSVLFQTNIGTTGSSCLFLKSCLSLISQELDQKKSLFNERDLNQFNESVYNLVYNYIDLSVFSAFHPLFKKRYEDKNIFNNEGDLRKAFYLAYEEDYVEYILLNNLKDRIRHKEMIVAASFIIPYPPGFPVLVPGQIISEEIVNYLSGLSVKEIHGYDENIGFRCFYNFILDYYETININDPYSMYQPMDKRLYEQLKEKYLHSKKDLHDHRLSNLYMYDKETMKMKKVYIHNNGSYSVDPYGYISDLNEEEGVIINAQHVNNKKDIFFHNKRENKIHNNNNNNNNKKTHVNNKSDVMIIIPSEDHLNPHIIHKMSDNNRKIINTKNYNNIINYTSNILNNKQDHAFYNSGSPRTSVCSNHKNINTNGMFNNLMHKNDERGNNKSMSKHEKNNHSLYLTNGVNTKSHKKMYIESYNPKGDRELDFQNKSTMYNNMDDVAYHGKHYHSVKKDIINNDTSLKENRYNKNIMSCKTNNNTGTNSKNERKKKKSFGIHMSLSPNNNHLKGHDTSRYSDSTSICEDNINDDNIDDTGHKKMDAIDGHNIRNKKSDIKEILYNNNDNDIYGNACDVIACKENMYINEKDSYSDVVLIKRNNKINKNDGNYYYHNNFSNNSKHSNVVPILNKGNVLLNNTNVKKNDYCVIQKDNKIMSRNNMNTKYASSNEYNKKKEEGAYYSDSSKNIHDNLFLKRKENENIEHITKDVMKKPLIGYNKEEIKKINEFLKINRRIADEHMGDIQIKLDEEILERKEEDMYDNKNDMFNVNIKSNIEDVADNSPQMNIDKKDIIVLASNNNYCDINNNNNNNNCNYVKKCETNKCDIYITKDNLEEIQKTNMNIKKDVEHDIGEYNFDSVINQSVNNNINILIDKYNCNNIKKLNNSNICENNNLLSNDNNYIVNHKVYSSIENTNTLNCNNIKTDNNSNNNNNNMPYKENKVRGLIICENDINKNTGRQLNTLNNNSYINNLITNVDDDTFVHREGNFFLQCEFTNSDINCNMYEMETSLNNICTNLGGVIIKNNMEYDDCETKHK</sequence>
<dbReference type="Proteomes" id="UP000030699">
    <property type="component" value="Unassembled WGS sequence"/>
</dbReference>
<dbReference type="InterPro" id="IPR008286">
    <property type="entry name" value="Prn/Lys/Arg_de-COase_C"/>
</dbReference>
<evidence type="ECO:0000256" key="3">
    <source>
        <dbReference type="ARBA" id="ARBA00022679"/>
    </source>
</evidence>
<comment type="cofactor">
    <cofactor evidence="1">
        <name>pyridoxal 5'-phosphate</name>
        <dbReference type="ChEBI" id="CHEBI:597326"/>
    </cofactor>
</comment>
<dbReference type="SUPFAM" id="SSF55904">
    <property type="entry name" value="Ornithine decarboxylase C-terminal domain"/>
    <property type="match status" value="1"/>
</dbReference>
<reference evidence="6 7" key="2">
    <citation type="submission" date="2013-02" db="EMBL/GenBank/DDBJ databases">
        <title>The Genome Sequence of Plasmodium falciparum MaliPS096_E11.</title>
        <authorList>
            <consortium name="The Broad Institute Genome Sequencing Platform"/>
            <consortium name="The Broad Institute Genome Sequencing Center for Infectious Disease"/>
            <person name="Neafsey D."/>
            <person name="Cheeseman I."/>
            <person name="Volkman S."/>
            <person name="Adams J."/>
            <person name="Walker B."/>
            <person name="Young S.K."/>
            <person name="Zeng Q."/>
            <person name="Gargeya S."/>
            <person name="Fitzgerald M."/>
            <person name="Haas B."/>
            <person name="Abouelleil A."/>
            <person name="Alvarado L."/>
            <person name="Arachchi H.M."/>
            <person name="Berlin A.M."/>
            <person name="Chapman S.B."/>
            <person name="Dewar J."/>
            <person name="Goldberg J."/>
            <person name="Griggs A."/>
            <person name="Gujja S."/>
            <person name="Hansen M."/>
            <person name="Howarth C."/>
            <person name="Imamovic A."/>
            <person name="Larimer J."/>
            <person name="McCowan C."/>
            <person name="Murphy C."/>
            <person name="Neiman D."/>
            <person name="Pearson M."/>
            <person name="Priest M."/>
            <person name="Roberts A."/>
            <person name="Saif S."/>
            <person name="Shea T."/>
            <person name="Sisk P."/>
            <person name="Sykes S."/>
            <person name="Wortman J."/>
            <person name="Nusbaum C."/>
            <person name="Birren B."/>
        </authorList>
    </citation>
    <scope>NUCLEOTIDE SEQUENCE [LARGE SCALE GENOMIC DNA]</scope>
    <source>
        <strain evidence="6 7">MaliPS096_E11</strain>
    </source>
</reference>
<dbReference type="Pfam" id="PF03711">
    <property type="entry name" value="OKR_DC_1_C"/>
    <property type="match status" value="1"/>
</dbReference>
<reference evidence="6 7" key="1">
    <citation type="submission" date="2013-02" db="EMBL/GenBank/DDBJ databases">
        <title>The Genome Annotation of Plasmodium falciparum MaliPS096_E11.</title>
        <authorList>
            <consortium name="The Broad Institute Genome Sequencing Platform"/>
            <consortium name="The Broad Institute Genome Sequencing Center for Infectious Disease"/>
            <person name="Neafsey D."/>
            <person name="Hoffman S."/>
            <person name="Volkman S."/>
            <person name="Rosenthal P."/>
            <person name="Walker B."/>
            <person name="Young S.K."/>
            <person name="Zeng Q."/>
            <person name="Gargeya S."/>
            <person name="Fitzgerald M."/>
            <person name="Haas B."/>
            <person name="Abouelleil A."/>
            <person name="Allen A.W."/>
            <person name="Alvarado L."/>
            <person name="Arachchi H.M."/>
            <person name="Berlin A.M."/>
            <person name="Chapman S.B."/>
            <person name="Gainer-Dewar J."/>
            <person name="Goldberg J."/>
            <person name="Griggs A."/>
            <person name="Gujja S."/>
            <person name="Hansen M."/>
            <person name="Howarth C."/>
            <person name="Imamovic A."/>
            <person name="Ireland A."/>
            <person name="Larimer J."/>
            <person name="McCowan C."/>
            <person name="Murphy C."/>
            <person name="Pearson M."/>
            <person name="Poon T.W."/>
            <person name="Priest M."/>
            <person name="Roberts A."/>
            <person name="Saif S."/>
            <person name="Shea T."/>
            <person name="Sisk P."/>
            <person name="Sykes S."/>
            <person name="Wortman J."/>
            <person name="Nusbaum C."/>
            <person name="Birren B."/>
        </authorList>
    </citation>
    <scope>NUCLEOTIDE SEQUENCE [LARGE SCALE GENOMIC DNA]</scope>
    <source>
        <strain evidence="6 7">MaliPS096_E11</strain>
    </source>
</reference>
<gene>
    <name evidence="6" type="ORF">PFMALIP_00694</name>
</gene>
<dbReference type="Gene3D" id="3.90.105.10">
    <property type="entry name" value="Molybdopterin biosynthesis moea protein, domain 2"/>
    <property type="match status" value="1"/>
</dbReference>
<protein>
    <recommendedName>
        <fullName evidence="5">Orn/Lys/Arg decarboxylase C-terminal domain-containing protein</fullName>
    </recommendedName>
</protein>
<dbReference type="EMBL" id="KI925495">
    <property type="protein sequence ID" value="ETW51285.1"/>
    <property type="molecule type" value="Genomic_DNA"/>
</dbReference>
<evidence type="ECO:0000259" key="5">
    <source>
        <dbReference type="Pfam" id="PF03711"/>
    </source>
</evidence>
<feature type="domain" description="Orn/Lys/Arg decarboxylase C-terminal" evidence="5">
    <location>
        <begin position="364"/>
        <end position="420"/>
    </location>
</feature>
<keyword evidence="4" id="KW-0663">Pyridoxal phosphate</keyword>
<name>A0A024WX25_PLAFA</name>
<evidence type="ECO:0000256" key="2">
    <source>
        <dbReference type="ARBA" id="ARBA00022576"/>
    </source>
</evidence>
<evidence type="ECO:0000256" key="4">
    <source>
        <dbReference type="ARBA" id="ARBA00022898"/>
    </source>
</evidence>
<accession>A0A024WX25</accession>
<organism evidence="6 7">
    <name type="scientific">Plasmodium falciparum MaliPS096_E11</name>
    <dbReference type="NCBI Taxonomy" id="1036727"/>
    <lineage>
        <taxon>Eukaryota</taxon>
        <taxon>Sar</taxon>
        <taxon>Alveolata</taxon>
        <taxon>Apicomplexa</taxon>
        <taxon>Aconoidasida</taxon>
        <taxon>Haemosporida</taxon>
        <taxon>Plasmodiidae</taxon>
        <taxon>Plasmodium</taxon>
        <taxon>Plasmodium (Laverania)</taxon>
    </lineage>
</organism>
<dbReference type="InterPro" id="IPR036633">
    <property type="entry name" value="Prn/Lys/Arg_de-COase_C_sf"/>
</dbReference>